<dbReference type="SMART" id="SM00179">
    <property type="entry name" value="EGF_CA"/>
    <property type="match status" value="1"/>
</dbReference>
<dbReference type="SUPFAM" id="SSF57196">
    <property type="entry name" value="EGF/Laminin"/>
    <property type="match status" value="1"/>
</dbReference>
<dbReference type="InterPro" id="IPR001881">
    <property type="entry name" value="EGF-like_Ca-bd_dom"/>
</dbReference>
<dbReference type="InterPro" id="IPR036056">
    <property type="entry name" value="Fibrinogen-like_C"/>
</dbReference>
<sequence length="820" mass="92392">MINTLYSFKVPDPVAFFPLNAAYGTKEINNRAVKGILGAVTLAPGPDGRPNYSYKFSGSSNSYIEFPNRIGGPLDVRYSMTMLCWVYFDGQDGPLFNYRTSGSWGVHLWVVNGKLFVRFTKRGYSFTTNLIHTSLAGGWKFVGASYDRCSGEAKLWVNGAVVQTLNIGAGLELATQDSIRMGLKSGDRRYFKGRIAQMRIYNRALKSAIWLSERGYLPFEEVINTSSRMQDVRKAGEGSGESELSDMSEGHTFEYLVRFKGYSECDDLWLPASSFNMPLNYVSVSSFGRKRKWRTFNIDESISDHCSESPKRKVWKKFTQKPRSSKDHQNDSEKKRPKSLASNVGITFIADQDVSFCVQGKAGSRGEIRCEIGQTQCALSYCEYRNLFIESTLRKLHGKKLHPEVPDMTARIVLRMSVVVFLLYNAVTQKCPASGRFESSIIGWMLRGHVYDTLVAELPFTCVFKCREDNRCQSFNWVISLLTCEFNNRTKEARPEDFIPNSERSYYPRDLKRVPLGSIQELPAETCEEIKRSEGHAVSGKYWFSTIKSDTSVLAYCNMETSDIDECSASSPVCDINANCFNTRGSFYCTCKEGFTGDGKTCQGFRHHKNCAELYKSGERANGVYTIDPDGSGPFDVFCDQTTAGGGWIVLQKRLDGSVDFYRGWTDYKVGFGNLNGELWLGLDKINRLTKTGNRLRVDLEDTTGKAVYAEYDMFAVTSERTKYKLSLGTYSGTAGDSLSAHRGLPFTTKDQDNDRHKTVNCAVSHKGGWWYGSCHSSNLNGLYLHGQHSSHADGVNWFAWKGYKYSAKRAEMKIRPQTF</sequence>
<evidence type="ECO:0000256" key="5">
    <source>
        <dbReference type="SAM" id="MobiDB-lite"/>
    </source>
</evidence>
<accession>A0ABN8LSQ7</accession>
<proteinExistence type="predicted"/>
<dbReference type="InterPro" id="IPR002181">
    <property type="entry name" value="Fibrinogen_a/b/g_C_dom"/>
</dbReference>
<dbReference type="Proteomes" id="UP001159427">
    <property type="component" value="Unassembled WGS sequence"/>
</dbReference>
<dbReference type="PROSITE" id="PS51406">
    <property type="entry name" value="FIBRINOGEN_C_2"/>
    <property type="match status" value="1"/>
</dbReference>
<evidence type="ECO:0000259" key="6">
    <source>
        <dbReference type="PROSITE" id="PS50026"/>
    </source>
</evidence>
<dbReference type="SUPFAM" id="SSF49899">
    <property type="entry name" value="Concanavalin A-like lectins/glucanases"/>
    <property type="match status" value="1"/>
</dbReference>
<evidence type="ECO:0000256" key="2">
    <source>
        <dbReference type="ARBA" id="ARBA00022729"/>
    </source>
</evidence>
<name>A0ABN8LSQ7_9CNID</name>
<keyword evidence="2" id="KW-0732">Signal</keyword>
<dbReference type="Gene3D" id="2.60.120.200">
    <property type="match status" value="1"/>
</dbReference>
<evidence type="ECO:0000313" key="8">
    <source>
        <dbReference type="EMBL" id="CAH3018812.1"/>
    </source>
</evidence>
<dbReference type="PANTHER" id="PTHR19143:SF458">
    <property type="entry name" value="FIBRINOGEN C-TERMINAL DOMAIN-CONTAINING PROTEIN-RELATED"/>
    <property type="match status" value="1"/>
</dbReference>
<dbReference type="NCBIfam" id="NF040941">
    <property type="entry name" value="GGGWT_bact"/>
    <property type="match status" value="1"/>
</dbReference>
<dbReference type="Gene3D" id="3.90.215.10">
    <property type="entry name" value="Gamma Fibrinogen, chain A, domain 1"/>
    <property type="match status" value="1"/>
</dbReference>
<feature type="domain" description="Fibrinogen C-terminal" evidence="7">
    <location>
        <begin position="602"/>
        <end position="819"/>
    </location>
</feature>
<dbReference type="Pfam" id="PF12947">
    <property type="entry name" value="EGF_3"/>
    <property type="match status" value="1"/>
</dbReference>
<dbReference type="CDD" id="cd00087">
    <property type="entry name" value="FReD"/>
    <property type="match status" value="1"/>
</dbReference>
<dbReference type="PROSITE" id="PS00010">
    <property type="entry name" value="ASX_HYDROXYL"/>
    <property type="match status" value="1"/>
</dbReference>
<reference evidence="8 9" key="1">
    <citation type="submission" date="2022-05" db="EMBL/GenBank/DDBJ databases">
        <authorList>
            <consortium name="Genoscope - CEA"/>
            <person name="William W."/>
        </authorList>
    </citation>
    <scope>NUCLEOTIDE SEQUENCE [LARGE SCALE GENOMIC DNA]</scope>
</reference>
<dbReference type="InterPro" id="IPR014716">
    <property type="entry name" value="Fibrinogen_a/b/g_C_1"/>
</dbReference>
<dbReference type="InterPro" id="IPR050373">
    <property type="entry name" value="Fibrinogen_C-term_domain"/>
</dbReference>
<dbReference type="InterPro" id="IPR020837">
    <property type="entry name" value="Fibrinogen_CS"/>
</dbReference>
<dbReference type="Gene3D" id="2.10.25.10">
    <property type="entry name" value="Laminin"/>
    <property type="match status" value="1"/>
</dbReference>
<keyword evidence="9" id="KW-1185">Reference proteome</keyword>
<evidence type="ECO:0000256" key="3">
    <source>
        <dbReference type="ARBA" id="ARBA00023157"/>
    </source>
</evidence>
<keyword evidence="3" id="KW-1015">Disulfide bond</keyword>
<comment type="caution">
    <text evidence="4">Lacks conserved residue(s) required for the propagation of feature annotation.</text>
</comment>
<dbReference type="InterPro" id="IPR013320">
    <property type="entry name" value="ConA-like_dom_sf"/>
</dbReference>
<feature type="domain" description="EGF-like" evidence="6">
    <location>
        <begin position="563"/>
        <end position="603"/>
    </location>
</feature>
<dbReference type="SUPFAM" id="SSF56496">
    <property type="entry name" value="Fibrinogen C-terminal domain-like"/>
    <property type="match status" value="1"/>
</dbReference>
<dbReference type="SMART" id="SM00186">
    <property type="entry name" value="FBG"/>
    <property type="match status" value="1"/>
</dbReference>
<evidence type="ECO:0000256" key="1">
    <source>
        <dbReference type="ARBA" id="ARBA00022536"/>
    </source>
</evidence>
<feature type="region of interest" description="Disordered" evidence="5">
    <location>
        <begin position="313"/>
        <end position="339"/>
    </location>
</feature>
<evidence type="ECO:0000313" key="9">
    <source>
        <dbReference type="Proteomes" id="UP001159427"/>
    </source>
</evidence>
<dbReference type="PROSITE" id="PS01186">
    <property type="entry name" value="EGF_2"/>
    <property type="match status" value="1"/>
</dbReference>
<gene>
    <name evidence="8" type="ORF">PEVE_00044919</name>
</gene>
<dbReference type="Pfam" id="PF13385">
    <property type="entry name" value="Laminin_G_3"/>
    <property type="match status" value="1"/>
</dbReference>
<dbReference type="InterPro" id="IPR024731">
    <property type="entry name" value="NELL2-like_EGF"/>
</dbReference>
<dbReference type="CDD" id="cd00054">
    <property type="entry name" value="EGF_CA"/>
    <property type="match status" value="1"/>
</dbReference>
<protein>
    <submittedName>
        <fullName evidence="8">Uncharacterized protein</fullName>
    </submittedName>
</protein>
<dbReference type="SMART" id="SM00181">
    <property type="entry name" value="EGF"/>
    <property type="match status" value="1"/>
</dbReference>
<dbReference type="Pfam" id="PF00147">
    <property type="entry name" value="Fibrinogen_C"/>
    <property type="match status" value="1"/>
</dbReference>
<evidence type="ECO:0000256" key="4">
    <source>
        <dbReference type="PROSITE-ProRule" id="PRU00076"/>
    </source>
</evidence>
<evidence type="ECO:0000259" key="7">
    <source>
        <dbReference type="PROSITE" id="PS51406"/>
    </source>
</evidence>
<dbReference type="PROSITE" id="PS01187">
    <property type="entry name" value="EGF_CA"/>
    <property type="match status" value="1"/>
</dbReference>
<dbReference type="PANTHER" id="PTHR19143">
    <property type="entry name" value="FIBRINOGEN/TENASCIN/ANGIOPOEITIN"/>
    <property type="match status" value="1"/>
</dbReference>
<comment type="caution">
    <text evidence="8">The sequence shown here is derived from an EMBL/GenBank/DDBJ whole genome shotgun (WGS) entry which is preliminary data.</text>
</comment>
<organism evidence="8 9">
    <name type="scientific">Porites evermanni</name>
    <dbReference type="NCBI Taxonomy" id="104178"/>
    <lineage>
        <taxon>Eukaryota</taxon>
        <taxon>Metazoa</taxon>
        <taxon>Cnidaria</taxon>
        <taxon>Anthozoa</taxon>
        <taxon>Hexacorallia</taxon>
        <taxon>Scleractinia</taxon>
        <taxon>Fungiina</taxon>
        <taxon>Poritidae</taxon>
        <taxon>Porites</taxon>
    </lineage>
</organism>
<dbReference type="InterPro" id="IPR000742">
    <property type="entry name" value="EGF"/>
</dbReference>
<dbReference type="InterPro" id="IPR018097">
    <property type="entry name" value="EGF_Ca-bd_CS"/>
</dbReference>
<dbReference type="EMBL" id="CALNXI010000097">
    <property type="protein sequence ID" value="CAH3018812.1"/>
    <property type="molecule type" value="Genomic_DNA"/>
</dbReference>
<keyword evidence="1 4" id="KW-0245">EGF-like domain</keyword>
<dbReference type="PROSITE" id="PS50026">
    <property type="entry name" value="EGF_3"/>
    <property type="match status" value="1"/>
</dbReference>
<feature type="compositionally biased region" description="Basic and acidic residues" evidence="5">
    <location>
        <begin position="324"/>
        <end position="334"/>
    </location>
</feature>
<dbReference type="InterPro" id="IPR000152">
    <property type="entry name" value="EGF-type_Asp/Asn_hydroxyl_site"/>
</dbReference>
<dbReference type="PROSITE" id="PS00514">
    <property type="entry name" value="FIBRINOGEN_C_1"/>
    <property type="match status" value="1"/>
</dbReference>